<dbReference type="GO" id="GO:0003925">
    <property type="term" value="F:G protein activity"/>
    <property type="evidence" value="ECO:0007669"/>
    <property type="project" value="UniProtKB-EC"/>
</dbReference>
<proteinExistence type="inferred from homology"/>
<feature type="region of interest" description="Disordered" evidence="5">
    <location>
        <begin position="155"/>
        <end position="186"/>
    </location>
</feature>
<sequence>MDMDDILKWSQAIIVLFSITSRRSFYRAQELIETLRQTCAVSNRASTLSPQRQSVHSASMAGSSPATSPLSPMGPGHSSSMRRSAMLGGTPTIKPPTVILVANKSDLDRFRLVEKMEAEEFAKRHGIPYYETTATESYQEVQSIFHSVVRLSSGGRLVKSRGPNGSGSFSSRQLTPSNTSLSSSTGSVLSSLAVSPGLLLQKKAIPTGPTSGTSETNLSALGNESDQSGSGAVSKLANLRFRGASPPTFAKNLRSPSPSWAVARSPSESTAHMTNALLTTTTPQPSCVPPPVPPPPIIAASLASTNQSRSINPGSEQQSQSPLAQQQSARATTPSALSRVSLTSQILKAVQASSTEDSAASNRNLSGQSQITVSGSTVVSHSQSSQPSKKSPMSFRFFSKKSK</sequence>
<dbReference type="PROSITE" id="PS51419">
    <property type="entry name" value="RAB"/>
    <property type="match status" value="1"/>
</dbReference>
<dbReference type="STRING" id="46835.A0A504Z1J2"/>
<dbReference type="Pfam" id="PF00071">
    <property type="entry name" value="Ras"/>
    <property type="match status" value="1"/>
</dbReference>
<feature type="region of interest" description="Disordered" evidence="5">
    <location>
        <begin position="304"/>
        <end position="337"/>
    </location>
</feature>
<feature type="region of interest" description="Disordered" evidence="5">
    <location>
        <begin position="248"/>
        <end position="268"/>
    </location>
</feature>
<reference evidence="6 7" key="1">
    <citation type="submission" date="2019-04" db="EMBL/GenBank/DDBJ databases">
        <title>Annotation for the trematode Fasciola gigantica.</title>
        <authorList>
            <person name="Choi Y.-J."/>
        </authorList>
    </citation>
    <scope>NUCLEOTIDE SEQUENCE [LARGE SCALE GENOMIC DNA]</scope>
    <source>
        <strain evidence="6">Uganda_cow_1</strain>
    </source>
</reference>
<feature type="compositionally biased region" description="Polar residues" evidence="5">
    <location>
        <begin position="45"/>
        <end position="70"/>
    </location>
</feature>
<feature type="compositionally biased region" description="Low complexity" evidence="5">
    <location>
        <begin position="174"/>
        <end position="186"/>
    </location>
</feature>
<dbReference type="InterPro" id="IPR027417">
    <property type="entry name" value="P-loop_NTPase"/>
</dbReference>
<feature type="region of interest" description="Disordered" evidence="5">
    <location>
        <begin position="45"/>
        <end position="90"/>
    </location>
</feature>
<evidence type="ECO:0000256" key="1">
    <source>
        <dbReference type="ARBA" id="ARBA00008344"/>
    </source>
</evidence>
<evidence type="ECO:0000256" key="4">
    <source>
        <dbReference type="ARBA" id="ARBA00048098"/>
    </source>
</evidence>
<keyword evidence="7" id="KW-1185">Reference proteome</keyword>
<gene>
    <name evidence="6" type="ORF">FGIG_06437</name>
</gene>
<feature type="compositionally biased region" description="Low complexity" evidence="5">
    <location>
        <begin position="315"/>
        <end position="328"/>
    </location>
</feature>
<dbReference type="PANTHER" id="PTHR45704">
    <property type="entry name" value="RAS-LIKE FAMILY MEMBER 11"/>
    <property type="match status" value="1"/>
</dbReference>
<dbReference type="EMBL" id="SUNJ01001617">
    <property type="protein sequence ID" value="TPP66596.1"/>
    <property type="molecule type" value="Genomic_DNA"/>
</dbReference>
<dbReference type="GO" id="GO:0005525">
    <property type="term" value="F:GTP binding"/>
    <property type="evidence" value="ECO:0007669"/>
    <property type="project" value="InterPro"/>
</dbReference>
<feature type="compositionally biased region" description="Polar residues" evidence="5">
    <location>
        <begin position="304"/>
        <end position="314"/>
    </location>
</feature>
<feature type="region of interest" description="Disordered" evidence="5">
    <location>
        <begin position="353"/>
        <end position="403"/>
    </location>
</feature>
<feature type="region of interest" description="Disordered" evidence="5">
    <location>
        <begin position="203"/>
        <end position="231"/>
    </location>
</feature>
<feature type="compositionally biased region" description="Polar residues" evidence="5">
    <location>
        <begin position="208"/>
        <end position="231"/>
    </location>
</feature>
<dbReference type="AlphaFoldDB" id="A0A504Z1J2"/>
<dbReference type="PROSITE" id="PS51421">
    <property type="entry name" value="RAS"/>
    <property type="match status" value="1"/>
</dbReference>
<feature type="compositionally biased region" description="Polar residues" evidence="5">
    <location>
        <begin position="353"/>
        <end position="371"/>
    </location>
</feature>
<comment type="catalytic activity">
    <reaction evidence="4">
        <text>GTP + H2O = GDP + phosphate + H(+)</text>
        <dbReference type="Rhea" id="RHEA:19669"/>
        <dbReference type="ChEBI" id="CHEBI:15377"/>
        <dbReference type="ChEBI" id="CHEBI:15378"/>
        <dbReference type="ChEBI" id="CHEBI:37565"/>
        <dbReference type="ChEBI" id="CHEBI:43474"/>
        <dbReference type="ChEBI" id="CHEBI:58189"/>
        <dbReference type="EC" id="3.6.5.2"/>
    </reaction>
</comment>
<keyword evidence="3" id="KW-0378">Hydrolase</keyword>
<dbReference type="EC" id="3.6.5.2" evidence="2"/>
<dbReference type="SUPFAM" id="SSF52540">
    <property type="entry name" value="P-loop containing nucleoside triphosphate hydrolases"/>
    <property type="match status" value="1"/>
</dbReference>
<accession>A0A504Z1J2</accession>
<comment type="caution">
    <text evidence="6">The sequence shown here is derived from an EMBL/GenBank/DDBJ whole genome shotgun (WGS) entry which is preliminary data.</text>
</comment>
<feature type="compositionally biased region" description="Low complexity" evidence="5">
    <location>
        <begin position="372"/>
        <end position="394"/>
    </location>
</feature>
<evidence type="ECO:0000256" key="5">
    <source>
        <dbReference type="SAM" id="MobiDB-lite"/>
    </source>
</evidence>
<dbReference type="OrthoDB" id="18798at2759"/>
<evidence type="ECO:0000256" key="2">
    <source>
        <dbReference type="ARBA" id="ARBA00011984"/>
    </source>
</evidence>
<dbReference type="InterPro" id="IPR051065">
    <property type="entry name" value="Ras-related_GTPase"/>
</dbReference>
<dbReference type="Gene3D" id="3.40.50.300">
    <property type="entry name" value="P-loop containing nucleotide triphosphate hydrolases"/>
    <property type="match status" value="1"/>
</dbReference>
<dbReference type="Proteomes" id="UP000316759">
    <property type="component" value="Unassembled WGS sequence"/>
</dbReference>
<dbReference type="InterPro" id="IPR001806">
    <property type="entry name" value="Small_GTPase"/>
</dbReference>
<name>A0A504Z1J2_FASGI</name>
<comment type="similarity">
    <text evidence="1">Belongs to the small GTPase superfamily. Ras family.</text>
</comment>
<organism evidence="6 7">
    <name type="scientific">Fasciola gigantica</name>
    <name type="common">Giant liver fluke</name>
    <dbReference type="NCBI Taxonomy" id="46835"/>
    <lineage>
        <taxon>Eukaryota</taxon>
        <taxon>Metazoa</taxon>
        <taxon>Spiralia</taxon>
        <taxon>Lophotrochozoa</taxon>
        <taxon>Platyhelminthes</taxon>
        <taxon>Trematoda</taxon>
        <taxon>Digenea</taxon>
        <taxon>Plagiorchiida</taxon>
        <taxon>Echinostomata</taxon>
        <taxon>Echinostomatoidea</taxon>
        <taxon>Fasciolidae</taxon>
        <taxon>Fasciola</taxon>
    </lineage>
</organism>
<evidence type="ECO:0000313" key="7">
    <source>
        <dbReference type="Proteomes" id="UP000316759"/>
    </source>
</evidence>
<evidence type="ECO:0000256" key="3">
    <source>
        <dbReference type="ARBA" id="ARBA00022801"/>
    </source>
</evidence>
<evidence type="ECO:0000313" key="6">
    <source>
        <dbReference type="EMBL" id="TPP66596.1"/>
    </source>
</evidence>
<protein>
    <recommendedName>
        <fullName evidence="2">small monomeric GTPase</fullName>
        <ecNumber evidence="2">3.6.5.2</ecNumber>
    </recommendedName>
</protein>
<dbReference type="SMART" id="SM00173">
    <property type="entry name" value="RAS"/>
    <property type="match status" value="1"/>
</dbReference>